<evidence type="ECO:0000313" key="4">
    <source>
        <dbReference type="EMBL" id="WMV20780.1"/>
    </source>
</evidence>
<keyword evidence="5" id="KW-1185">Reference proteome</keyword>
<proteinExistence type="predicted"/>
<organism evidence="4 5">
    <name type="scientific">Solanum verrucosum</name>
    <dbReference type="NCBI Taxonomy" id="315347"/>
    <lineage>
        <taxon>Eukaryota</taxon>
        <taxon>Viridiplantae</taxon>
        <taxon>Streptophyta</taxon>
        <taxon>Embryophyta</taxon>
        <taxon>Tracheophyta</taxon>
        <taxon>Spermatophyta</taxon>
        <taxon>Magnoliopsida</taxon>
        <taxon>eudicotyledons</taxon>
        <taxon>Gunneridae</taxon>
        <taxon>Pentapetalae</taxon>
        <taxon>asterids</taxon>
        <taxon>lamiids</taxon>
        <taxon>Solanales</taxon>
        <taxon>Solanaceae</taxon>
        <taxon>Solanoideae</taxon>
        <taxon>Solaneae</taxon>
        <taxon>Solanum</taxon>
    </lineage>
</organism>
<dbReference type="SUPFAM" id="SSF54928">
    <property type="entry name" value="RNA-binding domain, RBD"/>
    <property type="match status" value="1"/>
</dbReference>
<dbReference type="InterPro" id="IPR035979">
    <property type="entry name" value="RBD_domain_sf"/>
</dbReference>
<dbReference type="CDD" id="cd21618">
    <property type="entry name" value="RRM_AtNSRA_like"/>
    <property type="match status" value="1"/>
</dbReference>
<reference evidence="4" key="1">
    <citation type="submission" date="2023-08" db="EMBL/GenBank/DDBJ databases">
        <title>A de novo genome assembly of Solanum verrucosum Schlechtendal, a Mexican diploid species geographically isolated from the other diploid A-genome species in potato relatives.</title>
        <authorList>
            <person name="Hosaka K."/>
        </authorList>
    </citation>
    <scope>NUCLEOTIDE SEQUENCE</scope>
    <source>
        <tissue evidence="4">Young leaves</tissue>
    </source>
</reference>
<dbReference type="PANTHER" id="PTHR10501">
    <property type="entry name" value="U1 SMALL NUCLEAR RIBONUCLEOPROTEIN A/U2 SMALL NUCLEAR RIBONUCLEOPROTEIN B"/>
    <property type="match status" value="1"/>
</dbReference>
<dbReference type="InterPro" id="IPR012677">
    <property type="entry name" value="Nucleotide-bd_a/b_plait_sf"/>
</dbReference>
<sequence>MADAYWRVTDGRIHPVSLPPVPSKRPRTENGTFHLLPFALSNVPSGPEMPGSHSHNDVQGMHHAIRETDPIETSYEQYLRSGQTSSYAGGDSARSMSNGVGSLSIDGPRVMGSVGSEPVAARSRTIEFGGVRPEVPLPPEASSTLFVEGLPANCTRREVSHIFRPFVGFKEVRLVIKESRHPGGHPFVLCFVDFMSPAHAATAMDTLQGYKLDEHDRDSPNLRLQFARRPGARSGGGYRGKH</sequence>
<dbReference type="AlphaFoldDB" id="A0AAF0QEF7"/>
<dbReference type="Gene3D" id="3.30.70.330">
    <property type="match status" value="1"/>
</dbReference>
<dbReference type="Proteomes" id="UP001234989">
    <property type="component" value="Chromosome 3"/>
</dbReference>
<accession>A0AAF0QEF7</accession>
<keyword evidence="1 2" id="KW-0694">RNA-binding</keyword>
<evidence type="ECO:0000256" key="2">
    <source>
        <dbReference type="PROSITE-ProRule" id="PRU00176"/>
    </source>
</evidence>
<evidence type="ECO:0000256" key="1">
    <source>
        <dbReference type="ARBA" id="ARBA00022884"/>
    </source>
</evidence>
<dbReference type="GO" id="GO:0003723">
    <property type="term" value="F:RNA binding"/>
    <property type="evidence" value="ECO:0007669"/>
    <property type="project" value="UniProtKB-UniRule"/>
</dbReference>
<name>A0AAF0QEF7_SOLVR</name>
<dbReference type="Pfam" id="PF00076">
    <property type="entry name" value="RRM_1"/>
    <property type="match status" value="1"/>
</dbReference>
<evidence type="ECO:0000259" key="3">
    <source>
        <dbReference type="PROSITE" id="PS50102"/>
    </source>
</evidence>
<dbReference type="EMBL" id="CP133614">
    <property type="protein sequence ID" value="WMV20780.1"/>
    <property type="molecule type" value="Genomic_DNA"/>
</dbReference>
<dbReference type="SMART" id="SM00360">
    <property type="entry name" value="RRM"/>
    <property type="match status" value="1"/>
</dbReference>
<feature type="domain" description="RRM" evidence="3">
    <location>
        <begin position="143"/>
        <end position="229"/>
    </location>
</feature>
<protein>
    <recommendedName>
        <fullName evidence="3">RRM domain-containing protein</fullName>
    </recommendedName>
</protein>
<gene>
    <name evidence="4" type="ORF">MTR67_014165</name>
</gene>
<evidence type="ECO:0000313" key="5">
    <source>
        <dbReference type="Proteomes" id="UP001234989"/>
    </source>
</evidence>
<dbReference type="PROSITE" id="PS50102">
    <property type="entry name" value="RRM"/>
    <property type="match status" value="1"/>
</dbReference>
<dbReference type="InterPro" id="IPR000504">
    <property type="entry name" value="RRM_dom"/>
</dbReference>